<dbReference type="InterPro" id="IPR025827">
    <property type="entry name" value="Zn_ribbon_recom_dom"/>
</dbReference>
<dbReference type="Gene3D" id="3.40.50.1390">
    <property type="entry name" value="Resolvase, N-terminal catalytic domain"/>
    <property type="match status" value="1"/>
</dbReference>
<accession>A0A1F4NQD2</accession>
<proteinExistence type="predicted"/>
<dbReference type="EMBL" id="METD01000001">
    <property type="protein sequence ID" value="OGB73675.1"/>
    <property type="molecule type" value="Genomic_DNA"/>
</dbReference>
<evidence type="ECO:0000313" key="4">
    <source>
        <dbReference type="EMBL" id="OGB73675.1"/>
    </source>
</evidence>
<name>A0A1F4NQD2_UNCK3</name>
<dbReference type="Pfam" id="PF07508">
    <property type="entry name" value="Recombinase"/>
    <property type="match status" value="1"/>
</dbReference>
<dbReference type="Pfam" id="PF13408">
    <property type="entry name" value="Zn_ribbon_recom"/>
    <property type="match status" value="1"/>
</dbReference>
<dbReference type="InterPro" id="IPR006119">
    <property type="entry name" value="Resolv_N"/>
</dbReference>
<comment type="caution">
    <text evidence="4">The sequence shown here is derived from an EMBL/GenBank/DDBJ whole genome shotgun (WGS) entry which is preliminary data.</text>
</comment>
<dbReference type="PROSITE" id="PS51737">
    <property type="entry name" value="RECOMBINASE_DNA_BIND"/>
    <property type="match status" value="1"/>
</dbReference>
<dbReference type="InterPro" id="IPR011109">
    <property type="entry name" value="DNA_bind_recombinase_dom"/>
</dbReference>
<sequence>MEANMVKNETIPGAPEGSSEAMEQPQGAKYCLYARKSSEQDERQALSIDSQIKEMLAMAERDGIEIVETIKESHSAKDSGQRPAFTELLMRIREGDFNGIMTWAPDRLSRNAGDLGSLVDLMDQGLLHEIRTHGQIFRNSPNEKFLLMILCSQAKLENDNKGVNVKRGMRTKCEMGWRPGVAPLGYLNNYADNTILVDKERAPTIKEIFNKVAKHGYSGRNILDWLNSETNFTTRSGKKMALSSIFLTLKNSFYYGEYTYGEGSYQGKHEPLINKELFDEVQVRISKPPHGRHGEKCFAFTRMMTCGQCGAGVSAEEKFKRLKNGEMNRHVYYHCTDSKRIGCKQPYVREADLIEQFVEIIDKLTLDRIGMKDRLQEEIDRYNKFTQGVLGIDSATSKMPRVDLKMYAKYILREGSNEQKREILANIQSQVILNQGKLTLQDNKKTTLTKLIDEPTSAR</sequence>
<protein>
    <recommendedName>
        <fullName evidence="6">Recombinase domain-containing protein</fullName>
    </recommendedName>
</protein>
<evidence type="ECO:0000259" key="2">
    <source>
        <dbReference type="PROSITE" id="PS51736"/>
    </source>
</evidence>
<evidence type="ECO:0000256" key="1">
    <source>
        <dbReference type="SAM" id="MobiDB-lite"/>
    </source>
</evidence>
<dbReference type="GO" id="GO:0003677">
    <property type="term" value="F:DNA binding"/>
    <property type="evidence" value="ECO:0007669"/>
    <property type="project" value="InterPro"/>
</dbReference>
<gene>
    <name evidence="4" type="ORF">A3K51_02445</name>
</gene>
<feature type="domain" description="Recombinase" evidence="3">
    <location>
        <begin position="183"/>
        <end position="291"/>
    </location>
</feature>
<dbReference type="PANTHER" id="PTHR30461:SF23">
    <property type="entry name" value="DNA RECOMBINASE-RELATED"/>
    <property type="match status" value="1"/>
</dbReference>
<dbReference type="SUPFAM" id="SSF53041">
    <property type="entry name" value="Resolvase-like"/>
    <property type="match status" value="1"/>
</dbReference>
<evidence type="ECO:0000259" key="3">
    <source>
        <dbReference type="PROSITE" id="PS51737"/>
    </source>
</evidence>
<feature type="domain" description="Resolvase/invertase-type recombinase catalytic" evidence="2">
    <location>
        <begin position="29"/>
        <end position="176"/>
    </location>
</feature>
<evidence type="ECO:0000313" key="5">
    <source>
        <dbReference type="Proteomes" id="UP000178085"/>
    </source>
</evidence>
<dbReference type="Pfam" id="PF00239">
    <property type="entry name" value="Resolvase"/>
    <property type="match status" value="1"/>
</dbReference>
<feature type="region of interest" description="Disordered" evidence="1">
    <location>
        <begin position="1"/>
        <end position="26"/>
    </location>
</feature>
<dbReference type="InterPro" id="IPR036162">
    <property type="entry name" value="Resolvase-like_N_sf"/>
</dbReference>
<dbReference type="Gene3D" id="3.90.1750.20">
    <property type="entry name" value="Putative Large Serine Recombinase, Chain B, Domain 2"/>
    <property type="match status" value="1"/>
</dbReference>
<reference evidence="4 5" key="1">
    <citation type="journal article" date="2016" name="Nat. Commun.">
        <title>Thousands of microbial genomes shed light on interconnected biogeochemical processes in an aquifer system.</title>
        <authorList>
            <person name="Anantharaman K."/>
            <person name="Brown C.T."/>
            <person name="Hug L.A."/>
            <person name="Sharon I."/>
            <person name="Castelle C.J."/>
            <person name="Probst A.J."/>
            <person name="Thomas B.C."/>
            <person name="Singh A."/>
            <person name="Wilkins M.J."/>
            <person name="Karaoz U."/>
            <person name="Brodie E.L."/>
            <person name="Williams K.H."/>
            <person name="Hubbard S.S."/>
            <person name="Banfield J.F."/>
        </authorList>
    </citation>
    <scope>NUCLEOTIDE SEQUENCE [LARGE SCALE GENOMIC DNA]</scope>
</reference>
<dbReference type="SMART" id="SM00857">
    <property type="entry name" value="Resolvase"/>
    <property type="match status" value="1"/>
</dbReference>
<dbReference type="PROSITE" id="PS51736">
    <property type="entry name" value="RECOMBINASES_3"/>
    <property type="match status" value="1"/>
</dbReference>
<dbReference type="PANTHER" id="PTHR30461">
    <property type="entry name" value="DNA-INVERTASE FROM LAMBDOID PROPHAGE"/>
    <property type="match status" value="1"/>
</dbReference>
<dbReference type="CDD" id="cd00338">
    <property type="entry name" value="Ser_Recombinase"/>
    <property type="match status" value="1"/>
</dbReference>
<dbReference type="InterPro" id="IPR050639">
    <property type="entry name" value="SSR_resolvase"/>
</dbReference>
<dbReference type="InterPro" id="IPR038109">
    <property type="entry name" value="DNA_bind_recomb_sf"/>
</dbReference>
<dbReference type="AlphaFoldDB" id="A0A1F4NQD2"/>
<dbReference type="GO" id="GO:0000150">
    <property type="term" value="F:DNA strand exchange activity"/>
    <property type="evidence" value="ECO:0007669"/>
    <property type="project" value="InterPro"/>
</dbReference>
<evidence type="ECO:0008006" key="6">
    <source>
        <dbReference type="Google" id="ProtNLM"/>
    </source>
</evidence>
<organism evidence="4 5">
    <name type="scientific">candidate division Kazan bacterium RIFCSPLOWO2_01_FULL_45_19</name>
    <dbReference type="NCBI Taxonomy" id="1798538"/>
    <lineage>
        <taxon>Bacteria</taxon>
        <taxon>Bacteria division Kazan-3B-28</taxon>
    </lineage>
</organism>
<dbReference type="Proteomes" id="UP000178085">
    <property type="component" value="Unassembled WGS sequence"/>
</dbReference>